<proteinExistence type="predicted"/>
<dbReference type="EMBL" id="CP061035">
    <property type="protein sequence ID" value="QQV77596.1"/>
    <property type="molecule type" value="Genomic_DNA"/>
</dbReference>
<dbReference type="KEGG" id="sari:H5J25_01970"/>
<sequence length="93" mass="10226">MLAPFTATVNGEAVPLTMDKFAVQMLKSSAAKGSVKAAQLLLDFYVKLVRQVADREPGPEVEVWEREAIDSLLAELNLPERPVVRQTNRTGTT</sequence>
<evidence type="ECO:0000313" key="1">
    <source>
        <dbReference type="EMBL" id="QQV77596.1"/>
    </source>
</evidence>
<keyword evidence="2" id="KW-1185">Reference proteome</keyword>
<protein>
    <submittedName>
        <fullName evidence="1">Uncharacterized protein</fullName>
    </submittedName>
</protein>
<accession>A0A974NVC4</accession>
<evidence type="ECO:0000313" key="2">
    <source>
        <dbReference type="Proteomes" id="UP000595894"/>
    </source>
</evidence>
<dbReference type="AlphaFoldDB" id="A0A974NVC4"/>
<gene>
    <name evidence="1" type="ORF">H5J25_01970</name>
</gene>
<dbReference type="Proteomes" id="UP000595894">
    <property type="component" value="Chromosome"/>
</dbReference>
<name>A0A974NVC4_9SPHN</name>
<organism evidence="1 2">
    <name type="scientific">Sphingomonas aliaeris</name>
    <dbReference type="NCBI Taxonomy" id="2759526"/>
    <lineage>
        <taxon>Bacteria</taxon>
        <taxon>Pseudomonadati</taxon>
        <taxon>Pseudomonadota</taxon>
        <taxon>Alphaproteobacteria</taxon>
        <taxon>Sphingomonadales</taxon>
        <taxon>Sphingomonadaceae</taxon>
        <taxon>Sphingomonas</taxon>
    </lineage>
</organism>
<reference evidence="2" key="1">
    <citation type="submission" date="2020-09" db="EMBL/GenBank/DDBJ databases">
        <title>Sphingomonas sp., a new species isolated from pork steak.</title>
        <authorList>
            <person name="Heidler von Heilborn D."/>
        </authorList>
    </citation>
    <scope>NUCLEOTIDE SEQUENCE [LARGE SCALE GENOMIC DNA]</scope>
</reference>